<keyword evidence="1" id="KW-0732">Signal</keyword>
<feature type="domain" description="Apple" evidence="2">
    <location>
        <begin position="255"/>
        <end position="341"/>
    </location>
</feature>
<dbReference type="PROSITE" id="PS50948">
    <property type="entry name" value="PAN"/>
    <property type="match status" value="1"/>
</dbReference>
<dbReference type="GeneID" id="136806807"/>
<evidence type="ECO:0000256" key="1">
    <source>
        <dbReference type="SAM" id="SignalP"/>
    </source>
</evidence>
<reference evidence="3" key="1">
    <citation type="submission" date="2021-01" db="UniProtKB">
        <authorList>
            <consortium name="EnsemblMetazoa"/>
        </authorList>
    </citation>
    <scope>IDENTIFICATION</scope>
</reference>
<sequence>MVVLCSFCLIGIYFSKAFTLDPDQVWQLNYYEGNKTFPENRTRNNTNIGTLYPGTAIEIDWSIESYIAFSNGQNSGIDIDQLSGICLTDLSTCVNGFSLSLWIKWDQWATDFIISSSKFNWKHFTEDTIPIEVWNGEDKAWRLFHSRDTTKKWSFYVITWSKDDGITVFVDGVKDLRNTIEATSSMFNPFNQMKPQRISLGKSAAKVSPESPRPNISLRRFAIWNKQLSEDEVLTVYQQEASPMEFTGISSAGPISYSLFTEHANHTLTGHTFKTIFVQNQIECFEKCTIEYKVRCKSYNFGVQKETKICELNEKRKSDVARWFFTSSTEEFHFNYYEIME</sequence>
<dbReference type="SUPFAM" id="SSF57414">
    <property type="entry name" value="Hairpin loop containing domain-like"/>
    <property type="match status" value="1"/>
</dbReference>
<keyword evidence="4" id="KW-1185">Reference proteome</keyword>
<dbReference type="InterPro" id="IPR013320">
    <property type="entry name" value="ConA-like_dom_sf"/>
</dbReference>
<dbReference type="InterPro" id="IPR003609">
    <property type="entry name" value="Pan_app"/>
</dbReference>
<dbReference type="AlphaFoldDB" id="A0A7M5TQH5"/>
<evidence type="ECO:0000313" key="4">
    <source>
        <dbReference type="Proteomes" id="UP000594262"/>
    </source>
</evidence>
<feature type="signal peptide" evidence="1">
    <location>
        <begin position="1"/>
        <end position="17"/>
    </location>
</feature>
<accession>A0A7M5TQH5</accession>
<evidence type="ECO:0000313" key="3">
    <source>
        <dbReference type="EnsemblMetazoa" id="CLYHEMP000374.1"/>
    </source>
</evidence>
<dbReference type="OrthoDB" id="6021508at2759"/>
<dbReference type="SUPFAM" id="SSF49899">
    <property type="entry name" value="Concanavalin A-like lectins/glucanases"/>
    <property type="match status" value="1"/>
</dbReference>
<dbReference type="Pfam" id="PF13385">
    <property type="entry name" value="Laminin_G_3"/>
    <property type="match status" value="1"/>
</dbReference>
<dbReference type="Pfam" id="PF00024">
    <property type="entry name" value="PAN_1"/>
    <property type="match status" value="1"/>
</dbReference>
<dbReference type="Proteomes" id="UP000594262">
    <property type="component" value="Unplaced"/>
</dbReference>
<protein>
    <recommendedName>
        <fullName evidence="2">Apple domain-containing protein</fullName>
    </recommendedName>
</protein>
<organism evidence="3 4">
    <name type="scientific">Clytia hemisphaerica</name>
    <dbReference type="NCBI Taxonomy" id="252671"/>
    <lineage>
        <taxon>Eukaryota</taxon>
        <taxon>Metazoa</taxon>
        <taxon>Cnidaria</taxon>
        <taxon>Hydrozoa</taxon>
        <taxon>Hydroidolina</taxon>
        <taxon>Leptothecata</taxon>
        <taxon>Obeliida</taxon>
        <taxon>Clytiidae</taxon>
        <taxon>Clytia</taxon>
    </lineage>
</organism>
<name>A0A7M5TQH5_9CNID</name>
<feature type="chain" id="PRO_5029721078" description="Apple domain-containing protein" evidence="1">
    <location>
        <begin position="18"/>
        <end position="341"/>
    </location>
</feature>
<proteinExistence type="predicted"/>
<dbReference type="Gene3D" id="2.60.120.200">
    <property type="match status" value="1"/>
</dbReference>
<dbReference type="EnsemblMetazoa" id="CLYHEMT000374.1">
    <property type="protein sequence ID" value="CLYHEMP000374.1"/>
    <property type="gene ID" value="CLYHEMG000374"/>
</dbReference>
<dbReference type="RefSeq" id="XP_066919491.1">
    <property type="nucleotide sequence ID" value="XM_067063390.1"/>
</dbReference>
<evidence type="ECO:0000259" key="2">
    <source>
        <dbReference type="PROSITE" id="PS50948"/>
    </source>
</evidence>
<dbReference type="Gene3D" id="3.50.4.10">
    <property type="entry name" value="Hepatocyte Growth Factor"/>
    <property type="match status" value="1"/>
</dbReference>